<dbReference type="EMBL" id="JYNY01000372">
    <property type="protein sequence ID" value="KJJ84352.1"/>
    <property type="molecule type" value="Genomic_DNA"/>
</dbReference>
<comment type="caution">
    <text evidence="2">The sequence shown here is derived from an EMBL/GenBank/DDBJ whole genome shotgun (WGS) entry which is preliminary data.</text>
</comment>
<evidence type="ECO:0000313" key="3">
    <source>
        <dbReference type="Proteomes" id="UP000033428"/>
    </source>
</evidence>
<evidence type="ECO:0000313" key="2">
    <source>
        <dbReference type="EMBL" id="KJJ84352.1"/>
    </source>
</evidence>
<organism evidence="2 3">
    <name type="scientific">Candidatus Omnitrophus magneticus</name>
    <dbReference type="NCBI Taxonomy" id="1609969"/>
    <lineage>
        <taxon>Bacteria</taxon>
        <taxon>Pseudomonadati</taxon>
        <taxon>Candidatus Omnitrophota</taxon>
        <taxon>Candidatus Omnitrophus</taxon>
    </lineage>
</organism>
<reference evidence="2 3" key="1">
    <citation type="submission" date="2015-02" db="EMBL/GenBank/DDBJ databases">
        <title>Single-cell genomics of uncultivated deep-branching MTB reveals a conserved set of magnetosome genes.</title>
        <authorList>
            <person name="Kolinko S."/>
            <person name="Richter M."/>
            <person name="Glockner F.O."/>
            <person name="Brachmann A."/>
            <person name="Schuler D."/>
        </authorList>
    </citation>
    <scope>NUCLEOTIDE SEQUENCE [LARGE SCALE GENOMIC DNA]</scope>
    <source>
        <strain evidence="2">SKK-01</strain>
    </source>
</reference>
<name>A0A0F0CM83_9BACT</name>
<dbReference type="AlphaFoldDB" id="A0A0F0CM83"/>
<feature type="transmembrane region" description="Helical" evidence="1">
    <location>
        <begin position="7"/>
        <end position="25"/>
    </location>
</feature>
<sequence length="149" mass="17849">MVRICKCIIIFILFFFYFENNYFLLKVYATEYSKTDRKIILYQIDISTETSYNIQDIFLQFNDSFLDYGSALERVNILINEYNKAMHVTIIPKDGQKLHDLMKDLLARVEKYFVYYKRMGRENPEINFEILDARNAVAREAARLTSMYI</sequence>
<keyword evidence="3" id="KW-1185">Reference proteome</keyword>
<protein>
    <submittedName>
        <fullName evidence="2">Uncharacterized protein</fullName>
    </submittedName>
</protein>
<dbReference type="Proteomes" id="UP000033428">
    <property type="component" value="Unassembled WGS sequence"/>
</dbReference>
<evidence type="ECO:0000256" key="1">
    <source>
        <dbReference type="SAM" id="Phobius"/>
    </source>
</evidence>
<gene>
    <name evidence="2" type="ORF">OMAG_001815</name>
</gene>
<accession>A0A0F0CM83</accession>
<keyword evidence="1" id="KW-0812">Transmembrane</keyword>
<proteinExistence type="predicted"/>
<keyword evidence="1" id="KW-0472">Membrane</keyword>
<keyword evidence="1" id="KW-1133">Transmembrane helix</keyword>